<sequence length="432" mass="49816">MEEIKPTTFYTVYGVPQLDQSNQQALLYLYQPIIGSQALALYLNLNADITLTGKSQEIMHTDLLSAIDLGLPNMIKAREKLEGLGLLESFEKKDTELGLQLVYQLHTPMKPETFFQDPIMSYLLLNKIGERRYQRLVDRFKPANFNKKGLKNIAKTFREIYNIQESNFEANAEVLKQTQDMFVEETLDKGFDWETFNHLIQKFKIHLNDQTKKAIESLHIMYAVNEIEMADFVGKASVGETQHLDLNYLRQLLGKQDKPSEEKPVKVKPESFTKGEARLLEESKKFPPVQYFKAIKKQKGVSTQNNELKLIEKMLTQQKLTSGVVNILINYALVVQKQSYLNENYITKIAQDWSAQGIDTPEKAISRLKNNNQKFVKKKTSNNFSQRKNFQTRTEALPEHIKQPPVESSLSEEKTAELNRKLAQFLNKEGDN</sequence>
<evidence type="ECO:0000256" key="2">
    <source>
        <dbReference type="SAM" id="MobiDB-lite"/>
    </source>
</evidence>
<dbReference type="InterPro" id="IPR006343">
    <property type="entry name" value="DnaB/C_C"/>
</dbReference>
<organism evidence="5 6">
    <name type="scientific">Enterococcus alishanensis</name>
    <dbReference type="NCBI Taxonomy" id="1303817"/>
    <lineage>
        <taxon>Bacteria</taxon>
        <taxon>Bacillati</taxon>
        <taxon>Bacillota</taxon>
        <taxon>Bacilli</taxon>
        <taxon>Lactobacillales</taxon>
        <taxon>Enterococcaceae</taxon>
        <taxon>Enterococcus</taxon>
    </lineage>
</organism>
<protein>
    <submittedName>
        <fullName evidence="5">DnaD domain protein</fullName>
    </submittedName>
</protein>
<dbReference type="Pfam" id="PF25888">
    <property type="entry name" value="WHD_DnaB"/>
    <property type="match status" value="1"/>
</dbReference>
<feature type="domain" description="Replicative helicase loading/DNA remodeling protein DnaB N-terminal winged helix" evidence="4">
    <location>
        <begin position="8"/>
        <end position="251"/>
    </location>
</feature>
<name>A0ABS6TBT5_9ENTE</name>
<gene>
    <name evidence="5" type="ORF">KUA55_06490</name>
</gene>
<dbReference type="EMBL" id="JAHUZB010000002">
    <property type="protein sequence ID" value="MBV7390324.1"/>
    <property type="molecule type" value="Genomic_DNA"/>
</dbReference>
<accession>A0ABS6TBT5</accession>
<feature type="region of interest" description="Disordered" evidence="2">
    <location>
        <begin position="379"/>
        <end position="414"/>
    </location>
</feature>
<evidence type="ECO:0000259" key="4">
    <source>
        <dbReference type="Pfam" id="PF25888"/>
    </source>
</evidence>
<evidence type="ECO:0000256" key="1">
    <source>
        <dbReference type="ARBA" id="ARBA00093462"/>
    </source>
</evidence>
<feature type="compositionally biased region" description="Polar residues" evidence="2">
    <location>
        <begin position="381"/>
        <end position="394"/>
    </location>
</feature>
<feature type="domain" description="DnaB/C C-terminal" evidence="3">
    <location>
        <begin position="292"/>
        <end position="366"/>
    </location>
</feature>
<dbReference type="Proteomes" id="UP000774130">
    <property type="component" value="Unassembled WGS sequence"/>
</dbReference>
<proteinExistence type="inferred from homology"/>
<dbReference type="RefSeq" id="WP_218325367.1">
    <property type="nucleotide sequence ID" value="NZ_JAHUZB010000002.1"/>
</dbReference>
<reference evidence="5 6" key="1">
    <citation type="submission" date="2021-06" db="EMBL/GenBank/DDBJ databases">
        <title>Enterococcus alishanensis sp. nov., a novel lactic acid bacterium isolated from fresh coffee beans.</title>
        <authorList>
            <person name="Chen Y.-S."/>
        </authorList>
    </citation>
    <scope>NUCLEOTIDE SEQUENCE [LARGE SCALE GENOMIC DNA]</scope>
    <source>
        <strain evidence="5 6">ALS3</strain>
    </source>
</reference>
<evidence type="ECO:0000313" key="5">
    <source>
        <dbReference type="EMBL" id="MBV7390324.1"/>
    </source>
</evidence>
<keyword evidence="6" id="KW-1185">Reference proteome</keyword>
<dbReference type="Pfam" id="PF07261">
    <property type="entry name" value="DnaB_2"/>
    <property type="match status" value="1"/>
</dbReference>
<evidence type="ECO:0000313" key="6">
    <source>
        <dbReference type="Proteomes" id="UP000774130"/>
    </source>
</evidence>
<comment type="caution">
    <text evidence="5">The sequence shown here is derived from an EMBL/GenBank/DDBJ whole genome shotgun (WGS) entry which is preliminary data.</text>
</comment>
<dbReference type="InterPro" id="IPR058660">
    <property type="entry name" value="WHD_DnaB"/>
</dbReference>
<evidence type="ECO:0000259" key="3">
    <source>
        <dbReference type="Pfam" id="PF07261"/>
    </source>
</evidence>
<comment type="similarity">
    <text evidence="1">Belongs to the DnaB/DnaD family.</text>
</comment>